<dbReference type="InterPro" id="IPR004265">
    <property type="entry name" value="Dirigent"/>
</dbReference>
<keyword evidence="5" id="KW-1133">Transmembrane helix</keyword>
<sequence length="169" mass="18304">MAPNLSVSSTINLCAILMLAMFSFTTARETKLSSLFIQNDPATRTVVAGPRDFRFGTIAVADDKITAGRSRFSREIARIQGANITSSLDGQKAVIEASIIFTRGKYNGSTLEVQGVASASAKVREYAVTGGTGEFRFAVGYATFENVVRKAQYSVDRLDITVRFVENLS</sequence>
<organism evidence="6 7">
    <name type="scientific">Oldenlandia corymbosa var. corymbosa</name>
    <dbReference type="NCBI Taxonomy" id="529605"/>
    <lineage>
        <taxon>Eukaryota</taxon>
        <taxon>Viridiplantae</taxon>
        <taxon>Streptophyta</taxon>
        <taxon>Embryophyta</taxon>
        <taxon>Tracheophyta</taxon>
        <taxon>Spermatophyta</taxon>
        <taxon>Magnoliopsida</taxon>
        <taxon>eudicotyledons</taxon>
        <taxon>Gunneridae</taxon>
        <taxon>Pentapetalae</taxon>
        <taxon>asterids</taxon>
        <taxon>lamiids</taxon>
        <taxon>Gentianales</taxon>
        <taxon>Rubiaceae</taxon>
        <taxon>Rubioideae</taxon>
        <taxon>Spermacoceae</taxon>
        <taxon>Hedyotis-Oldenlandia complex</taxon>
        <taxon>Oldenlandia</taxon>
    </lineage>
</organism>
<comment type="function">
    <text evidence="4">Dirigent proteins impart stereoselectivity on the phenoxy radical-coupling reaction, yielding optically active lignans from two molecules of coniferyl alcohol in the biosynthesis of lignans, flavonolignans, and alkaloids and thus plays a central role in plant secondary metabolism.</text>
</comment>
<comment type="subunit">
    <text evidence="2 4">Homodimer.</text>
</comment>
<keyword evidence="7" id="KW-1185">Reference proteome</keyword>
<proteinExistence type="inferred from homology"/>
<comment type="subcellular location">
    <subcellularLocation>
        <location evidence="4">Secreted</location>
        <location evidence="4">Extracellular space</location>
        <location evidence="4">Apoplast</location>
    </subcellularLocation>
</comment>
<dbReference type="Proteomes" id="UP001161247">
    <property type="component" value="Chromosome 5"/>
</dbReference>
<dbReference type="EMBL" id="OX459122">
    <property type="protein sequence ID" value="CAI9106381.1"/>
    <property type="molecule type" value="Genomic_DNA"/>
</dbReference>
<keyword evidence="4" id="KW-0052">Apoplast</keyword>
<reference evidence="6" key="1">
    <citation type="submission" date="2023-03" db="EMBL/GenBank/DDBJ databases">
        <authorList>
            <person name="Julca I."/>
        </authorList>
    </citation>
    <scope>NUCLEOTIDE SEQUENCE</scope>
</reference>
<evidence type="ECO:0000313" key="7">
    <source>
        <dbReference type="Proteomes" id="UP001161247"/>
    </source>
</evidence>
<keyword evidence="5" id="KW-0812">Transmembrane</keyword>
<dbReference type="InterPro" id="IPR044859">
    <property type="entry name" value="Allene_oxi_cyc_Dirigent"/>
</dbReference>
<comment type="similarity">
    <text evidence="1 4">Belongs to the plant dirigent protein family.</text>
</comment>
<evidence type="ECO:0000256" key="2">
    <source>
        <dbReference type="ARBA" id="ARBA00011738"/>
    </source>
</evidence>
<keyword evidence="3 4" id="KW-0964">Secreted</keyword>
<feature type="transmembrane region" description="Helical" evidence="5">
    <location>
        <begin position="6"/>
        <end position="27"/>
    </location>
</feature>
<dbReference type="AlphaFoldDB" id="A0AAV1DG28"/>
<keyword evidence="5" id="KW-0472">Membrane</keyword>
<evidence type="ECO:0000256" key="5">
    <source>
        <dbReference type="SAM" id="Phobius"/>
    </source>
</evidence>
<evidence type="ECO:0000256" key="3">
    <source>
        <dbReference type="ARBA" id="ARBA00022525"/>
    </source>
</evidence>
<gene>
    <name evidence="6" type="ORF">OLC1_LOCUS14889</name>
</gene>
<evidence type="ECO:0000256" key="4">
    <source>
        <dbReference type="RuleBase" id="RU363099"/>
    </source>
</evidence>
<accession>A0AAV1DG28</accession>
<evidence type="ECO:0000256" key="1">
    <source>
        <dbReference type="ARBA" id="ARBA00010746"/>
    </source>
</evidence>
<protein>
    <recommendedName>
        <fullName evidence="4">Dirigent protein</fullName>
    </recommendedName>
</protein>
<dbReference type="Gene3D" id="2.40.480.10">
    <property type="entry name" value="Allene oxide cyclase-like"/>
    <property type="match status" value="1"/>
</dbReference>
<name>A0AAV1DG28_OLDCO</name>
<dbReference type="Pfam" id="PF03018">
    <property type="entry name" value="Dirigent"/>
    <property type="match status" value="1"/>
</dbReference>
<dbReference type="GO" id="GO:0009699">
    <property type="term" value="P:phenylpropanoid biosynthetic process"/>
    <property type="evidence" value="ECO:0007669"/>
    <property type="project" value="UniProtKB-ARBA"/>
</dbReference>
<dbReference type="GO" id="GO:0048046">
    <property type="term" value="C:apoplast"/>
    <property type="evidence" value="ECO:0007669"/>
    <property type="project" value="UniProtKB-SubCell"/>
</dbReference>
<dbReference type="PANTHER" id="PTHR21495">
    <property type="entry name" value="NUCLEOPORIN-RELATED"/>
    <property type="match status" value="1"/>
</dbReference>
<evidence type="ECO:0000313" key="6">
    <source>
        <dbReference type="EMBL" id="CAI9106381.1"/>
    </source>
</evidence>